<accession>A0A5S6R209</accession>
<dbReference type="PROSITE" id="PS00108">
    <property type="entry name" value="PROTEIN_KINASE_ST"/>
    <property type="match status" value="1"/>
</dbReference>
<dbReference type="EC" id="2.7.11.1" evidence="1"/>
<dbReference type="GO" id="GO:0005634">
    <property type="term" value="C:nucleus"/>
    <property type="evidence" value="ECO:0007669"/>
    <property type="project" value="TreeGrafter"/>
</dbReference>
<evidence type="ECO:0000313" key="17">
    <source>
        <dbReference type="WBParaSite" id="TMUE_3000013192.1"/>
    </source>
</evidence>
<dbReference type="GO" id="GO:0005524">
    <property type="term" value="F:ATP binding"/>
    <property type="evidence" value="ECO:0007669"/>
    <property type="project" value="UniProtKB-UniRule"/>
</dbReference>
<evidence type="ECO:0000259" key="15">
    <source>
        <dbReference type="PROSITE" id="PS50011"/>
    </source>
</evidence>
<evidence type="ECO:0000256" key="5">
    <source>
        <dbReference type="ARBA" id="ARBA00022741"/>
    </source>
</evidence>
<dbReference type="Gene3D" id="1.10.510.10">
    <property type="entry name" value="Transferase(Phosphotransferase) domain 1"/>
    <property type="match status" value="1"/>
</dbReference>
<dbReference type="PROSITE" id="PS00107">
    <property type="entry name" value="PROTEIN_KINASE_ATP"/>
    <property type="match status" value="1"/>
</dbReference>
<proteinExistence type="inferred from homology"/>
<dbReference type="InterPro" id="IPR017441">
    <property type="entry name" value="Protein_kinase_ATP_BS"/>
</dbReference>
<dbReference type="PANTHER" id="PTHR11042:SF183">
    <property type="entry name" value="MEMBRANE-ASSOCIATED TYROSINE- AND THREONINE-SPECIFIC CDC2-INHIBITORY KINASE"/>
    <property type="match status" value="1"/>
</dbReference>
<dbReference type="WBParaSite" id="TMUE_3000013192.1">
    <property type="protein sequence ID" value="TMUE_3000013192.1"/>
    <property type="gene ID" value="WBGene00284991"/>
</dbReference>
<dbReference type="AlphaFoldDB" id="A0A5S6R209"/>
<keyword evidence="8" id="KW-0460">Magnesium</keyword>
<evidence type="ECO:0000256" key="6">
    <source>
        <dbReference type="ARBA" id="ARBA00022777"/>
    </source>
</evidence>
<evidence type="ECO:0000256" key="13">
    <source>
        <dbReference type="PROSITE-ProRule" id="PRU10141"/>
    </source>
</evidence>
<reference evidence="17" key="1">
    <citation type="submission" date="2019-12" db="UniProtKB">
        <authorList>
            <consortium name="WormBaseParasite"/>
        </authorList>
    </citation>
    <scope>IDENTIFICATION</scope>
</reference>
<keyword evidence="5 13" id="KW-0547">Nucleotide-binding</keyword>
<evidence type="ECO:0000256" key="14">
    <source>
        <dbReference type="SAM" id="MobiDB-lite"/>
    </source>
</evidence>
<feature type="domain" description="Protein kinase" evidence="15">
    <location>
        <begin position="99"/>
        <end position="347"/>
    </location>
</feature>
<evidence type="ECO:0000256" key="10">
    <source>
        <dbReference type="ARBA" id="ARBA00037982"/>
    </source>
</evidence>
<dbReference type="GO" id="GO:0110031">
    <property type="term" value="P:negative regulation of G2/MI transition of meiotic cell cycle"/>
    <property type="evidence" value="ECO:0007669"/>
    <property type="project" value="TreeGrafter"/>
</dbReference>
<dbReference type="InterPro" id="IPR000719">
    <property type="entry name" value="Prot_kinase_dom"/>
</dbReference>
<dbReference type="InterPro" id="IPR050339">
    <property type="entry name" value="CC_SR_Kinase"/>
</dbReference>
<evidence type="ECO:0000256" key="7">
    <source>
        <dbReference type="ARBA" id="ARBA00022840"/>
    </source>
</evidence>
<evidence type="ECO:0000256" key="1">
    <source>
        <dbReference type="ARBA" id="ARBA00012513"/>
    </source>
</evidence>
<evidence type="ECO:0000256" key="2">
    <source>
        <dbReference type="ARBA" id="ARBA00022527"/>
    </source>
</evidence>
<dbReference type="GO" id="GO:0005737">
    <property type="term" value="C:cytoplasm"/>
    <property type="evidence" value="ECO:0007669"/>
    <property type="project" value="TreeGrafter"/>
</dbReference>
<dbReference type="Gene3D" id="3.30.200.20">
    <property type="entry name" value="Phosphorylase Kinase, domain 1"/>
    <property type="match status" value="1"/>
</dbReference>
<dbReference type="Pfam" id="PF00069">
    <property type="entry name" value="Pkinase"/>
    <property type="match status" value="1"/>
</dbReference>
<keyword evidence="9" id="KW-0131">Cell cycle</keyword>
<evidence type="ECO:0000256" key="8">
    <source>
        <dbReference type="ARBA" id="ARBA00022842"/>
    </source>
</evidence>
<keyword evidence="6" id="KW-0418">Kinase</keyword>
<feature type="region of interest" description="Disordered" evidence="14">
    <location>
        <begin position="1"/>
        <end position="39"/>
    </location>
</feature>
<evidence type="ECO:0000313" key="16">
    <source>
        <dbReference type="Proteomes" id="UP000046395"/>
    </source>
</evidence>
<evidence type="ECO:0000256" key="11">
    <source>
        <dbReference type="ARBA" id="ARBA00047899"/>
    </source>
</evidence>
<dbReference type="PROSITE" id="PS50011">
    <property type="entry name" value="PROTEIN_KINASE_DOM"/>
    <property type="match status" value="1"/>
</dbReference>
<evidence type="ECO:0000256" key="12">
    <source>
        <dbReference type="ARBA" id="ARBA00048679"/>
    </source>
</evidence>
<organism evidence="16 17">
    <name type="scientific">Trichuris muris</name>
    <name type="common">Mouse whipworm</name>
    <dbReference type="NCBI Taxonomy" id="70415"/>
    <lineage>
        <taxon>Eukaryota</taxon>
        <taxon>Metazoa</taxon>
        <taxon>Ecdysozoa</taxon>
        <taxon>Nematoda</taxon>
        <taxon>Enoplea</taxon>
        <taxon>Dorylaimia</taxon>
        <taxon>Trichinellida</taxon>
        <taxon>Trichuridae</taxon>
        <taxon>Trichuris</taxon>
    </lineage>
</organism>
<comment type="similarity">
    <text evidence="10">Belongs to the protein kinase superfamily. Ser/Thr protein kinase family. GCN2 subfamily.</text>
</comment>
<name>A0A5S6R209_TRIMR</name>
<dbReference type="PANTHER" id="PTHR11042">
    <property type="entry name" value="EUKARYOTIC TRANSLATION INITIATION FACTOR 2-ALPHA KINASE EIF2-ALPHA KINASE -RELATED"/>
    <property type="match status" value="1"/>
</dbReference>
<comment type="catalytic activity">
    <reaction evidence="12">
        <text>L-seryl-[protein] + ATP = O-phospho-L-seryl-[protein] + ADP + H(+)</text>
        <dbReference type="Rhea" id="RHEA:17989"/>
        <dbReference type="Rhea" id="RHEA-COMP:9863"/>
        <dbReference type="Rhea" id="RHEA-COMP:11604"/>
        <dbReference type="ChEBI" id="CHEBI:15378"/>
        <dbReference type="ChEBI" id="CHEBI:29999"/>
        <dbReference type="ChEBI" id="CHEBI:30616"/>
        <dbReference type="ChEBI" id="CHEBI:83421"/>
        <dbReference type="ChEBI" id="CHEBI:456216"/>
        <dbReference type="EC" id="2.7.11.1"/>
    </reaction>
</comment>
<dbReference type="Proteomes" id="UP000046395">
    <property type="component" value="Unassembled WGS sequence"/>
</dbReference>
<dbReference type="STRING" id="70415.A0A5S6R209"/>
<dbReference type="SUPFAM" id="SSF56112">
    <property type="entry name" value="Protein kinase-like (PK-like)"/>
    <property type="match status" value="1"/>
</dbReference>
<dbReference type="SMART" id="SM00220">
    <property type="entry name" value="S_TKc"/>
    <property type="match status" value="1"/>
</dbReference>
<keyword evidence="4" id="KW-0479">Metal-binding</keyword>
<sequence length="546" mass="62679">MIGEEDGDRETHHSALPTPKFNSGANSTWSTKSKERPSQRTAYLLRTPSRFVPAYRLDDPELFAKQPRIVTFKQGFWRPTLPMTHYDSSKSASYFEQCFINRQMIGEGSFGEVYRAECLDDGVAYAVKKSIELFKNTNDRKRKLREVQKYELLPVHPNLVKFIKAWEENGYLYIQTELCERSLTDYLITRSSVDGEVIRPFLVDVLHAVKQLHKRGFVHMDIKPDNIFLTTGGTLKLGDFGLMFNLNGLNEERTEGDSKYLANEALQGKIGKFCDIFSVGVTLLEMCCNVDLPSQGETWQSLRQGSAPLELIDSNVPLEFHQLIRQMLNPSYMERPSVDDLLQARLLCSFSRFRLLYVTYRETLTRTRQWLKSLWFLTTFYVKPLLYRLEQCIPYKAIGIGSKVPRKRACVFSDDEQEVGGSLMTTRSKARKAMHNYFLNEEQDSLLGCISKSPSSDEEGEKIAITSTPKNKTMFLPDASRHRTPGTEMKLMKRLNPAYSSGFKYRSPNNPILNGSVMSASKFARRLEMPDSDDETSMKTSRWKDD</sequence>
<feature type="binding site" evidence="13">
    <location>
        <position position="129"/>
    </location>
    <ligand>
        <name>ATP</name>
        <dbReference type="ChEBI" id="CHEBI:30616"/>
    </ligand>
</feature>
<feature type="compositionally biased region" description="Polar residues" evidence="14">
    <location>
        <begin position="20"/>
        <end position="31"/>
    </location>
</feature>
<dbReference type="GO" id="GO:0004674">
    <property type="term" value="F:protein serine/threonine kinase activity"/>
    <property type="evidence" value="ECO:0007669"/>
    <property type="project" value="UniProtKB-KW"/>
</dbReference>
<dbReference type="GO" id="GO:0046872">
    <property type="term" value="F:metal ion binding"/>
    <property type="evidence" value="ECO:0007669"/>
    <property type="project" value="UniProtKB-KW"/>
</dbReference>
<evidence type="ECO:0000256" key="9">
    <source>
        <dbReference type="ARBA" id="ARBA00023306"/>
    </source>
</evidence>
<comment type="catalytic activity">
    <reaction evidence="11">
        <text>L-threonyl-[protein] + ATP = O-phospho-L-threonyl-[protein] + ADP + H(+)</text>
        <dbReference type="Rhea" id="RHEA:46608"/>
        <dbReference type="Rhea" id="RHEA-COMP:11060"/>
        <dbReference type="Rhea" id="RHEA-COMP:11605"/>
        <dbReference type="ChEBI" id="CHEBI:15378"/>
        <dbReference type="ChEBI" id="CHEBI:30013"/>
        <dbReference type="ChEBI" id="CHEBI:30616"/>
        <dbReference type="ChEBI" id="CHEBI:61977"/>
        <dbReference type="ChEBI" id="CHEBI:456216"/>
        <dbReference type="EC" id="2.7.11.1"/>
    </reaction>
</comment>
<evidence type="ECO:0000256" key="3">
    <source>
        <dbReference type="ARBA" id="ARBA00022679"/>
    </source>
</evidence>
<dbReference type="GO" id="GO:0051321">
    <property type="term" value="P:meiotic cell cycle"/>
    <property type="evidence" value="ECO:0007669"/>
    <property type="project" value="TreeGrafter"/>
</dbReference>
<evidence type="ECO:0000256" key="4">
    <source>
        <dbReference type="ARBA" id="ARBA00022723"/>
    </source>
</evidence>
<dbReference type="InterPro" id="IPR011009">
    <property type="entry name" value="Kinase-like_dom_sf"/>
</dbReference>
<keyword evidence="16" id="KW-1185">Reference proteome</keyword>
<keyword evidence="7 13" id="KW-0067">ATP-binding</keyword>
<keyword evidence="3" id="KW-0808">Transferase</keyword>
<dbReference type="InterPro" id="IPR008271">
    <property type="entry name" value="Ser/Thr_kinase_AS"/>
</dbReference>
<keyword evidence="2" id="KW-0723">Serine/threonine-protein kinase</keyword>
<protein>
    <recommendedName>
        <fullName evidence="1">non-specific serine/threonine protein kinase</fullName>
        <ecNumber evidence="1">2.7.11.1</ecNumber>
    </recommendedName>
</protein>
<feature type="region of interest" description="Disordered" evidence="14">
    <location>
        <begin position="526"/>
        <end position="546"/>
    </location>
</feature>